<dbReference type="Proteomes" id="UP000775877">
    <property type="component" value="Unassembled WGS sequence"/>
</dbReference>
<organism evidence="3 4">
    <name type="scientific">Candidatus Dojkabacteria bacterium</name>
    <dbReference type="NCBI Taxonomy" id="2099670"/>
    <lineage>
        <taxon>Bacteria</taxon>
        <taxon>Candidatus Dojkabacteria</taxon>
    </lineage>
</organism>
<dbReference type="AlphaFoldDB" id="A0A955L251"/>
<dbReference type="EMBL" id="JAGQLJ010000116">
    <property type="protein sequence ID" value="MCA9381503.1"/>
    <property type="molecule type" value="Genomic_DNA"/>
</dbReference>
<name>A0A955L251_9BACT</name>
<feature type="region of interest" description="Disordered" evidence="1">
    <location>
        <begin position="173"/>
        <end position="219"/>
    </location>
</feature>
<feature type="transmembrane region" description="Helical" evidence="2">
    <location>
        <begin position="442"/>
        <end position="462"/>
    </location>
</feature>
<keyword evidence="2" id="KW-1133">Transmembrane helix</keyword>
<evidence type="ECO:0000256" key="2">
    <source>
        <dbReference type="SAM" id="Phobius"/>
    </source>
</evidence>
<accession>A0A955L251</accession>
<feature type="compositionally biased region" description="Low complexity" evidence="1">
    <location>
        <begin position="180"/>
        <end position="217"/>
    </location>
</feature>
<feature type="transmembrane region" description="Helical" evidence="2">
    <location>
        <begin position="7"/>
        <end position="26"/>
    </location>
</feature>
<evidence type="ECO:0000256" key="1">
    <source>
        <dbReference type="SAM" id="MobiDB-lite"/>
    </source>
</evidence>
<reference evidence="3" key="1">
    <citation type="submission" date="2020-04" db="EMBL/GenBank/DDBJ databases">
        <authorList>
            <person name="Zhang T."/>
        </authorList>
    </citation>
    <scope>NUCLEOTIDE SEQUENCE</scope>
    <source>
        <strain evidence="3">HKST-UBA13</strain>
    </source>
</reference>
<feature type="compositionally biased region" description="Polar residues" evidence="1">
    <location>
        <begin position="397"/>
        <end position="420"/>
    </location>
</feature>
<feature type="region of interest" description="Disordered" evidence="1">
    <location>
        <begin position="354"/>
        <end position="420"/>
    </location>
</feature>
<gene>
    <name evidence="3" type="ORF">KC678_04515</name>
</gene>
<evidence type="ECO:0000313" key="3">
    <source>
        <dbReference type="EMBL" id="MCA9381503.1"/>
    </source>
</evidence>
<feature type="compositionally biased region" description="Polar residues" evidence="1">
    <location>
        <begin position="354"/>
        <end position="364"/>
    </location>
</feature>
<reference evidence="3" key="2">
    <citation type="journal article" date="2021" name="Microbiome">
        <title>Successional dynamics and alternative stable states in a saline activated sludge microbial community over 9 years.</title>
        <authorList>
            <person name="Wang Y."/>
            <person name="Ye J."/>
            <person name="Ju F."/>
            <person name="Liu L."/>
            <person name="Boyd J.A."/>
            <person name="Deng Y."/>
            <person name="Parks D.H."/>
            <person name="Jiang X."/>
            <person name="Yin X."/>
            <person name="Woodcroft B.J."/>
            <person name="Tyson G.W."/>
            <person name="Hugenholtz P."/>
            <person name="Polz M.F."/>
            <person name="Zhang T."/>
        </authorList>
    </citation>
    <scope>NUCLEOTIDE SEQUENCE</scope>
    <source>
        <strain evidence="3">HKST-UBA13</strain>
    </source>
</reference>
<proteinExistence type="predicted"/>
<evidence type="ECO:0000313" key="4">
    <source>
        <dbReference type="Proteomes" id="UP000775877"/>
    </source>
</evidence>
<feature type="compositionally biased region" description="Polar residues" evidence="1">
    <location>
        <begin position="376"/>
        <end position="387"/>
    </location>
</feature>
<sequence length="475" mass="52157">MNNRKPFSILLLVLIILIVIALVLIFSGNGGRFSGYFGETGVGGVDQALELEAKISVDSITSDDNEIYTVQYTYEFSNPTDKTVYNVFAQNDLDSYFGQFDYTILDVSSASLSLNSNFDGKTNLELLDGTDTLASGQMKTLSVILSFIPAEFEGPFNNSVRIYGYDMDQSQETVNNNQETTGNATNESSNTNSTNTTPPPSTGGTNTQSPNTNNTQPEEIPDYTNLLLTYKIVSQDGATFPFTEGMTVSRDIGNFTIKAIPNMNFSGSIVFSSSGIPSNDIENYGPYTLHDDKLTQLEWNNAGGTYSVNITVYSQRNAVGDIVYSDQINFFAEEIAQATQIAGEAEISFSLTKTEQKQETSVPTETDGIVQDKPDNSNSNLGSVFENNNEDIKNAQEQETGVSVQPETTEDATSQNNVPFQTNSINNLTKLPNTGIELRKGFFLGIFMMIISYDLAILGYTFKILSSLRKWVHEL</sequence>
<protein>
    <submittedName>
        <fullName evidence="3">Uncharacterized protein</fullName>
    </submittedName>
</protein>
<comment type="caution">
    <text evidence="3">The sequence shown here is derived from an EMBL/GenBank/DDBJ whole genome shotgun (WGS) entry which is preliminary data.</text>
</comment>
<keyword evidence="2" id="KW-0472">Membrane</keyword>
<keyword evidence="2" id="KW-0812">Transmembrane</keyword>